<dbReference type="SUPFAM" id="SSF52317">
    <property type="entry name" value="Class I glutamine amidotransferase-like"/>
    <property type="match status" value="1"/>
</dbReference>
<dbReference type="Proteomes" id="UP000067626">
    <property type="component" value="Chromosome"/>
</dbReference>
<organism evidence="5 6">
    <name type="scientific">Chondromyces crocatus</name>
    <dbReference type="NCBI Taxonomy" id="52"/>
    <lineage>
        <taxon>Bacteria</taxon>
        <taxon>Pseudomonadati</taxon>
        <taxon>Myxococcota</taxon>
        <taxon>Polyangia</taxon>
        <taxon>Polyangiales</taxon>
        <taxon>Polyangiaceae</taxon>
        <taxon>Chondromyces</taxon>
    </lineage>
</organism>
<gene>
    <name evidence="5" type="ORF">CMC5_020050</name>
</gene>
<keyword evidence="2" id="KW-0645">Protease</keyword>
<dbReference type="AlphaFoldDB" id="A0A0K1EB02"/>
<sequence length="373" mass="41949">MRGALLLNGNAESEEHLIQTAAPLLLGSRHADPEVAASRRVLLVTAGWAENEHDEGHVKRALNQLGLPSAWEAGYDRAHVNLSLLAELNDLCRRAPELSEAWSALRKAEQTARRFYLEHNAHLLALFRRALRDAKQLDPDLTVPRLLSRDGPTGGSHPLERHALAQQLRQALSTLEANDDHLFHLLTEIEHRAFDASGAAYHPGWRATRERLEQRILEASTLLLFGGRLDLLLDGLRFFRLREPLAEALRRGAQIVAMSAGAMSLCERVIVYDDFAETPRDFQLYDRGLGLVRDLQLFPHCMERIQTDDPDNLAYLARRFRHQACIGLNQRSYLHLELSPRRATSVGVDDAVYGFGPDGTKHRYHAGEDVPFG</sequence>
<evidence type="ECO:0000256" key="1">
    <source>
        <dbReference type="ARBA" id="ARBA00006534"/>
    </source>
</evidence>
<reference evidence="5 6" key="1">
    <citation type="submission" date="2015-07" db="EMBL/GenBank/DDBJ databases">
        <title>Genome analysis of myxobacterium Chondromyces crocatus Cm c5 reveals a high potential for natural compound synthesis and the genetic basis for the loss of fruiting body formation.</title>
        <authorList>
            <person name="Zaburannyi N."/>
            <person name="Bunk B."/>
            <person name="Maier J."/>
            <person name="Overmann J."/>
            <person name="Mueller R."/>
        </authorList>
    </citation>
    <scope>NUCLEOTIDE SEQUENCE [LARGE SCALE GENOMIC DNA]</scope>
    <source>
        <strain evidence="5 6">Cm c5</strain>
    </source>
</reference>
<dbReference type="GO" id="GO:0006508">
    <property type="term" value="P:proteolysis"/>
    <property type="evidence" value="ECO:0007669"/>
    <property type="project" value="UniProtKB-KW"/>
</dbReference>
<protein>
    <recommendedName>
        <fullName evidence="7">Peptidase S51</fullName>
    </recommendedName>
</protein>
<dbReference type="RefSeq" id="WP_050430173.1">
    <property type="nucleotide sequence ID" value="NZ_CP012159.1"/>
</dbReference>
<keyword evidence="6" id="KW-1185">Reference proteome</keyword>
<keyword evidence="3" id="KW-0378">Hydrolase</keyword>
<dbReference type="Pfam" id="PF03575">
    <property type="entry name" value="Peptidase_S51"/>
    <property type="match status" value="1"/>
</dbReference>
<dbReference type="STRING" id="52.CMC5_020050"/>
<evidence type="ECO:0000313" key="5">
    <source>
        <dbReference type="EMBL" id="AKT37862.1"/>
    </source>
</evidence>
<evidence type="ECO:0000256" key="2">
    <source>
        <dbReference type="ARBA" id="ARBA00022670"/>
    </source>
</evidence>
<accession>A0A0K1EB02</accession>
<dbReference type="InterPro" id="IPR029062">
    <property type="entry name" value="Class_I_gatase-like"/>
</dbReference>
<dbReference type="EMBL" id="CP012159">
    <property type="protein sequence ID" value="AKT37862.1"/>
    <property type="molecule type" value="Genomic_DNA"/>
</dbReference>
<dbReference type="GO" id="GO:0008236">
    <property type="term" value="F:serine-type peptidase activity"/>
    <property type="evidence" value="ECO:0007669"/>
    <property type="project" value="UniProtKB-KW"/>
</dbReference>
<evidence type="ECO:0000256" key="4">
    <source>
        <dbReference type="ARBA" id="ARBA00022825"/>
    </source>
</evidence>
<dbReference type="KEGG" id="ccro:CMC5_020050"/>
<name>A0A0K1EB02_CHOCO</name>
<evidence type="ECO:0000256" key="3">
    <source>
        <dbReference type="ARBA" id="ARBA00022801"/>
    </source>
</evidence>
<keyword evidence="4" id="KW-0720">Serine protease</keyword>
<evidence type="ECO:0008006" key="7">
    <source>
        <dbReference type="Google" id="ProtNLM"/>
    </source>
</evidence>
<dbReference type="OrthoDB" id="4857326at2"/>
<evidence type="ECO:0000313" key="6">
    <source>
        <dbReference type="Proteomes" id="UP000067626"/>
    </source>
</evidence>
<proteinExistence type="inferred from homology"/>
<dbReference type="Gene3D" id="3.40.50.880">
    <property type="match status" value="1"/>
</dbReference>
<comment type="similarity">
    <text evidence="1">Belongs to the peptidase S51 family.</text>
</comment>
<dbReference type="InterPro" id="IPR005320">
    <property type="entry name" value="Peptidase_S51"/>
</dbReference>